<name>A0A2R6C2D7_9ARCH</name>
<accession>A0A2R6C2D7</accession>
<organism evidence="14 15">
    <name type="scientific">Candidatus Marsarchaeota G2 archaeon ECH_B_SAG-G16</name>
    <dbReference type="NCBI Taxonomy" id="1978167"/>
    <lineage>
        <taxon>Archaea</taxon>
        <taxon>Candidatus Marsarchaeota</taxon>
        <taxon>Candidatus Marsarchaeota group 2</taxon>
    </lineage>
</organism>
<evidence type="ECO:0000256" key="3">
    <source>
        <dbReference type="ARBA" id="ARBA00005215"/>
    </source>
</evidence>
<dbReference type="GO" id="GO:0006002">
    <property type="term" value="P:fructose 6-phosphate metabolic process"/>
    <property type="evidence" value="ECO:0007669"/>
    <property type="project" value="TreeGrafter"/>
</dbReference>
<sequence>MERDISLVCDFSLMRTLVDIAKQLGPEMSGLLDAFTQAVVTLLDEIPNVQGTSSSFNIYGEEQKQLDLLANDLLLNALENSGCVSTIATEELDKPKKIAERGFSVVIDPLDGSSNIESNNLMGTIMGIYQDALNFPVKPSDQICALYTVYGPSTTLVFATRSTAYELVLVRKGEYKGKFVEKKANLIIPEKPSVYGVGGSKKSWLPAVSKFVEELEQKGLKLRYGGSLVGDFNQVLHNGGVFAYPATLDRPEGKLRHLYEAGPIAFIAHAAKGYASDGKSSILEKPITRHDQCTPLYVGTTAVVKRLEELMRS</sequence>
<evidence type="ECO:0000313" key="14">
    <source>
        <dbReference type="EMBL" id="PSO05041.1"/>
    </source>
</evidence>
<evidence type="ECO:0000256" key="9">
    <source>
        <dbReference type="ARBA" id="ARBA00022842"/>
    </source>
</evidence>
<evidence type="ECO:0000259" key="12">
    <source>
        <dbReference type="Pfam" id="PF00316"/>
    </source>
</evidence>
<dbReference type="InterPro" id="IPR028343">
    <property type="entry name" value="FBPtase"/>
</dbReference>
<dbReference type="SUPFAM" id="SSF56655">
    <property type="entry name" value="Carbohydrate phosphatase"/>
    <property type="match status" value="1"/>
</dbReference>
<dbReference type="Proteomes" id="UP000241886">
    <property type="component" value="Unassembled WGS sequence"/>
</dbReference>
<dbReference type="Pfam" id="PF18913">
    <property type="entry name" value="FBPase_C"/>
    <property type="match status" value="1"/>
</dbReference>
<comment type="similarity">
    <text evidence="4 11">Belongs to the FBPase class 1 family.</text>
</comment>
<keyword evidence="7" id="KW-0479">Metal-binding</keyword>
<dbReference type="EC" id="3.1.3.11" evidence="5"/>
<dbReference type="Gene3D" id="3.30.540.10">
    <property type="entry name" value="Fructose-1,6-Bisphosphatase, subunit A, domain 1"/>
    <property type="match status" value="1"/>
</dbReference>
<evidence type="ECO:0000256" key="11">
    <source>
        <dbReference type="RuleBase" id="RU000508"/>
    </source>
</evidence>
<dbReference type="InterPro" id="IPR020548">
    <property type="entry name" value="Fructose_bisphosphatase_AS"/>
</dbReference>
<gene>
    <name evidence="14" type="ORF">B9Q13_02910</name>
</gene>
<evidence type="ECO:0000256" key="7">
    <source>
        <dbReference type="ARBA" id="ARBA00022723"/>
    </source>
</evidence>
<feature type="domain" description="Fructose-1-6-bisphosphatase class 1 C-terminal" evidence="13">
    <location>
        <begin position="188"/>
        <end position="311"/>
    </location>
</feature>
<dbReference type="AlphaFoldDB" id="A0A2R6C2D7"/>
<dbReference type="PIRSF" id="PIRSF500210">
    <property type="entry name" value="FBPtase"/>
    <property type="match status" value="1"/>
</dbReference>
<evidence type="ECO:0000256" key="8">
    <source>
        <dbReference type="ARBA" id="ARBA00022801"/>
    </source>
</evidence>
<evidence type="ECO:0000256" key="1">
    <source>
        <dbReference type="ARBA" id="ARBA00001273"/>
    </source>
</evidence>
<keyword evidence="9" id="KW-0460">Magnesium</keyword>
<evidence type="ECO:0000256" key="6">
    <source>
        <dbReference type="ARBA" id="ARBA00022490"/>
    </source>
</evidence>
<evidence type="ECO:0000256" key="10">
    <source>
        <dbReference type="ARBA" id="ARBA00023277"/>
    </source>
</evidence>
<comment type="cofactor">
    <cofactor evidence="2">
        <name>Mg(2+)</name>
        <dbReference type="ChEBI" id="CHEBI:18420"/>
    </cofactor>
</comment>
<evidence type="ECO:0000256" key="5">
    <source>
        <dbReference type="ARBA" id="ARBA00013093"/>
    </source>
</evidence>
<reference evidence="14 15" key="1">
    <citation type="submission" date="2017-04" db="EMBL/GenBank/DDBJ databases">
        <title>Novel microbial lineages endemic to geothermal iron-oxide mats fill important gaps in the evolutionary history of Archaea.</title>
        <authorList>
            <person name="Jay Z.J."/>
            <person name="Beam J.P."/>
            <person name="Dlakic M."/>
            <person name="Rusch D.B."/>
            <person name="Kozubal M.A."/>
            <person name="Inskeep W.P."/>
        </authorList>
    </citation>
    <scope>NUCLEOTIDE SEQUENCE [LARGE SCALE GENOMIC DNA]</scope>
    <source>
        <strain evidence="14">ECH_B_SAG-G16</strain>
    </source>
</reference>
<dbReference type="GO" id="GO:0005737">
    <property type="term" value="C:cytoplasm"/>
    <property type="evidence" value="ECO:0007669"/>
    <property type="project" value="TreeGrafter"/>
</dbReference>
<dbReference type="PANTHER" id="PTHR11556">
    <property type="entry name" value="FRUCTOSE-1,6-BISPHOSPHATASE-RELATED"/>
    <property type="match status" value="1"/>
</dbReference>
<feature type="domain" description="Fructose-1-6-bisphosphatase class I N-terminal" evidence="12">
    <location>
        <begin position="31"/>
        <end position="175"/>
    </location>
</feature>
<dbReference type="GO" id="GO:0006094">
    <property type="term" value="P:gluconeogenesis"/>
    <property type="evidence" value="ECO:0007669"/>
    <property type="project" value="TreeGrafter"/>
</dbReference>
<dbReference type="PANTHER" id="PTHR11556:SF35">
    <property type="entry name" value="SEDOHEPTULOSE-1,7-BISPHOSPHATASE, CHLOROPLASTIC"/>
    <property type="match status" value="1"/>
</dbReference>
<dbReference type="PROSITE" id="PS00124">
    <property type="entry name" value="FBPASE"/>
    <property type="match status" value="1"/>
</dbReference>
<evidence type="ECO:0000313" key="15">
    <source>
        <dbReference type="Proteomes" id="UP000241886"/>
    </source>
</evidence>
<dbReference type="InterPro" id="IPR044015">
    <property type="entry name" value="FBPase_C_dom"/>
</dbReference>
<proteinExistence type="inferred from homology"/>
<dbReference type="HAMAP" id="MF_01855">
    <property type="entry name" value="FBPase_class1"/>
    <property type="match status" value="1"/>
</dbReference>
<evidence type="ECO:0000256" key="4">
    <source>
        <dbReference type="ARBA" id="ARBA00010941"/>
    </source>
</evidence>
<dbReference type="Gene3D" id="3.40.190.80">
    <property type="match status" value="1"/>
</dbReference>
<protein>
    <recommendedName>
        <fullName evidence="5">fructose-bisphosphatase</fullName>
        <ecNumber evidence="5">3.1.3.11</ecNumber>
    </recommendedName>
</protein>
<keyword evidence="6" id="KW-0963">Cytoplasm</keyword>
<dbReference type="GO" id="GO:0042132">
    <property type="term" value="F:fructose 1,6-bisphosphate 1-phosphatase activity"/>
    <property type="evidence" value="ECO:0007669"/>
    <property type="project" value="UniProtKB-EC"/>
</dbReference>
<comment type="caution">
    <text evidence="14">The sequence shown here is derived from an EMBL/GenBank/DDBJ whole genome shotgun (WGS) entry which is preliminary data.</text>
</comment>
<dbReference type="GO" id="GO:0005986">
    <property type="term" value="P:sucrose biosynthetic process"/>
    <property type="evidence" value="ECO:0007669"/>
    <property type="project" value="TreeGrafter"/>
</dbReference>
<keyword evidence="8 11" id="KW-0378">Hydrolase</keyword>
<dbReference type="InterPro" id="IPR033391">
    <property type="entry name" value="FBPase_N"/>
</dbReference>
<evidence type="ECO:0000259" key="13">
    <source>
        <dbReference type="Pfam" id="PF18913"/>
    </source>
</evidence>
<evidence type="ECO:0000256" key="2">
    <source>
        <dbReference type="ARBA" id="ARBA00001946"/>
    </source>
</evidence>
<dbReference type="PIRSF" id="PIRSF000904">
    <property type="entry name" value="FBPtase_SBPase"/>
    <property type="match status" value="1"/>
</dbReference>
<dbReference type="Pfam" id="PF00316">
    <property type="entry name" value="FBPase"/>
    <property type="match status" value="1"/>
</dbReference>
<comment type="catalytic activity">
    <reaction evidence="1">
        <text>beta-D-fructose 1,6-bisphosphate + H2O = beta-D-fructose 6-phosphate + phosphate</text>
        <dbReference type="Rhea" id="RHEA:11064"/>
        <dbReference type="ChEBI" id="CHEBI:15377"/>
        <dbReference type="ChEBI" id="CHEBI:32966"/>
        <dbReference type="ChEBI" id="CHEBI:43474"/>
        <dbReference type="ChEBI" id="CHEBI:57634"/>
        <dbReference type="EC" id="3.1.3.11"/>
    </reaction>
</comment>
<comment type="pathway">
    <text evidence="3">Carbohydrate biosynthesis; Calvin cycle.</text>
</comment>
<keyword evidence="10 11" id="KW-0119">Carbohydrate metabolism</keyword>
<dbReference type="GO" id="GO:0030388">
    <property type="term" value="P:fructose 1,6-bisphosphate metabolic process"/>
    <property type="evidence" value="ECO:0007669"/>
    <property type="project" value="TreeGrafter"/>
</dbReference>
<dbReference type="GO" id="GO:0006000">
    <property type="term" value="P:fructose metabolic process"/>
    <property type="evidence" value="ECO:0007669"/>
    <property type="project" value="TreeGrafter"/>
</dbReference>
<dbReference type="GO" id="GO:0046872">
    <property type="term" value="F:metal ion binding"/>
    <property type="evidence" value="ECO:0007669"/>
    <property type="project" value="UniProtKB-KW"/>
</dbReference>
<dbReference type="PRINTS" id="PR00115">
    <property type="entry name" value="F16BPHPHTASE"/>
</dbReference>
<dbReference type="EMBL" id="NEXO01000042">
    <property type="protein sequence ID" value="PSO05041.1"/>
    <property type="molecule type" value="Genomic_DNA"/>
</dbReference>
<dbReference type="InterPro" id="IPR000146">
    <property type="entry name" value="FBPase_class-1"/>
</dbReference>